<organism evidence="1">
    <name type="scientific">Myoviridae sp. ctLnO19</name>
    <dbReference type="NCBI Taxonomy" id="2825085"/>
    <lineage>
        <taxon>Viruses</taxon>
        <taxon>Duplodnaviria</taxon>
        <taxon>Heunggongvirae</taxon>
        <taxon>Uroviricota</taxon>
        <taxon>Caudoviricetes</taxon>
    </lineage>
</organism>
<accession>A0A8S5P179</accession>
<sequence>MYLFNLFITELIDNSTRALVSGLRVNHSLFLFSIFFFQNLDKGILQ</sequence>
<evidence type="ECO:0000313" key="1">
    <source>
        <dbReference type="EMBL" id="DAE00421.1"/>
    </source>
</evidence>
<reference evidence="1" key="1">
    <citation type="journal article" date="2021" name="Proc. Natl. Acad. Sci. U.S.A.">
        <title>A Catalog of Tens of Thousands of Viruses from Human Metagenomes Reveals Hidden Associations with Chronic Diseases.</title>
        <authorList>
            <person name="Tisza M.J."/>
            <person name="Buck C.B."/>
        </authorList>
    </citation>
    <scope>NUCLEOTIDE SEQUENCE</scope>
    <source>
        <strain evidence="1">CtLnO19</strain>
    </source>
</reference>
<dbReference type="EMBL" id="BK015301">
    <property type="protein sequence ID" value="DAE00421.1"/>
    <property type="molecule type" value="Genomic_DNA"/>
</dbReference>
<name>A0A8S5P179_9CAUD</name>
<proteinExistence type="predicted"/>
<protein>
    <submittedName>
        <fullName evidence="1">Uncharacterized protein</fullName>
    </submittedName>
</protein>